<evidence type="ECO:0000256" key="3">
    <source>
        <dbReference type="ARBA" id="ARBA00022448"/>
    </source>
</evidence>
<keyword evidence="3" id="KW-0813">Transport</keyword>
<dbReference type="Gene3D" id="1.10.3470.10">
    <property type="entry name" value="ABC transporter involved in vitamin B12 uptake, BtuC"/>
    <property type="match status" value="1"/>
</dbReference>
<comment type="caution">
    <text evidence="9">The sequence shown here is derived from an EMBL/GenBank/DDBJ whole genome shotgun (WGS) entry which is preliminary data.</text>
</comment>
<comment type="similarity">
    <text evidence="2">Belongs to the binding-protein-dependent transport system permease family. FecCD subfamily.</text>
</comment>
<feature type="transmembrane region" description="Helical" evidence="8">
    <location>
        <begin position="88"/>
        <end position="105"/>
    </location>
</feature>
<protein>
    <submittedName>
        <fullName evidence="9">Iron chelate uptake ABC transporter, FeCT family, permease protein</fullName>
    </submittedName>
</protein>
<dbReference type="InterPro" id="IPR037294">
    <property type="entry name" value="ABC_BtuC-like"/>
</dbReference>
<evidence type="ECO:0000313" key="10">
    <source>
        <dbReference type="Proteomes" id="UP000003045"/>
    </source>
</evidence>
<organism evidence="9 10">
    <name type="scientific">Mobiluncus mulieris ATCC 35239</name>
    <dbReference type="NCBI Taxonomy" id="871571"/>
    <lineage>
        <taxon>Bacteria</taxon>
        <taxon>Bacillati</taxon>
        <taxon>Actinomycetota</taxon>
        <taxon>Actinomycetes</taxon>
        <taxon>Actinomycetales</taxon>
        <taxon>Actinomycetaceae</taxon>
        <taxon>Mobiluncus</taxon>
    </lineage>
</organism>
<dbReference type="PANTHER" id="PTHR30472">
    <property type="entry name" value="FERRIC ENTEROBACTIN TRANSPORT SYSTEM PERMEASE PROTEIN"/>
    <property type="match status" value="1"/>
</dbReference>
<dbReference type="Proteomes" id="UP000003045">
    <property type="component" value="Unassembled WGS sequence"/>
</dbReference>
<dbReference type="FunFam" id="1.10.3470.10:FF:000001">
    <property type="entry name" value="Vitamin B12 ABC transporter permease BtuC"/>
    <property type="match status" value="1"/>
</dbReference>
<feature type="transmembrane region" description="Helical" evidence="8">
    <location>
        <begin position="339"/>
        <end position="359"/>
    </location>
</feature>
<dbReference type="AlphaFoldDB" id="E0QT66"/>
<keyword evidence="7 8" id="KW-0472">Membrane</keyword>
<evidence type="ECO:0000256" key="4">
    <source>
        <dbReference type="ARBA" id="ARBA00022475"/>
    </source>
</evidence>
<dbReference type="GO" id="GO:0005886">
    <property type="term" value="C:plasma membrane"/>
    <property type="evidence" value="ECO:0007669"/>
    <property type="project" value="UniProtKB-SubCell"/>
</dbReference>
<evidence type="ECO:0000256" key="8">
    <source>
        <dbReference type="SAM" id="Phobius"/>
    </source>
</evidence>
<keyword evidence="10" id="KW-1185">Reference proteome</keyword>
<dbReference type="HOGENOM" id="CLU_013016_0_1_11"/>
<feature type="transmembrane region" description="Helical" evidence="8">
    <location>
        <begin position="264"/>
        <end position="292"/>
    </location>
</feature>
<dbReference type="PANTHER" id="PTHR30472:SF25">
    <property type="entry name" value="ABC TRANSPORTER PERMEASE PROTEIN MJ0876-RELATED"/>
    <property type="match status" value="1"/>
</dbReference>
<keyword evidence="6 8" id="KW-1133">Transmembrane helix</keyword>
<feature type="transmembrane region" description="Helical" evidence="8">
    <location>
        <begin position="117"/>
        <end position="141"/>
    </location>
</feature>
<evidence type="ECO:0000256" key="5">
    <source>
        <dbReference type="ARBA" id="ARBA00022692"/>
    </source>
</evidence>
<evidence type="ECO:0000313" key="9">
    <source>
        <dbReference type="EMBL" id="EFM45192.1"/>
    </source>
</evidence>
<reference evidence="9" key="1">
    <citation type="submission" date="2010-08" db="EMBL/GenBank/DDBJ databases">
        <authorList>
            <person name="Muzny D."/>
            <person name="Qin X."/>
            <person name="Deng J."/>
            <person name="Jiang H."/>
            <person name="Liu Y."/>
            <person name="Qu J."/>
            <person name="Song X.-Z."/>
            <person name="Zhang L."/>
            <person name="Thornton R."/>
            <person name="Coyle M."/>
            <person name="Francisco L."/>
            <person name="Jackson L."/>
            <person name="Javaid M."/>
            <person name="Korchina V."/>
            <person name="Kovar C."/>
            <person name="Mata R."/>
            <person name="Mathew T."/>
            <person name="Ngo R."/>
            <person name="Nguyen L."/>
            <person name="Nguyen N."/>
            <person name="Okwuonu G."/>
            <person name="Ongeri F."/>
            <person name="Pham C."/>
            <person name="Simmons D."/>
            <person name="Wilczek-Boney K."/>
            <person name="Hale W."/>
            <person name="Jakkamsetti A."/>
            <person name="Pham P."/>
            <person name="Ruth R."/>
            <person name="San Lucas F."/>
            <person name="Warren J."/>
            <person name="Zhang J."/>
            <person name="Zhao Z."/>
            <person name="Zhou C."/>
            <person name="Zhu D."/>
            <person name="Lee S."/>
            <person name="Bess C."/>
            <person name="Blankenburg K."/>
            <person name="Forbes L."/>
            <person name="Fu Q."/>
            <person name="Gubbala S."/>
            <person name="Hirani K."/>
            <person name="Jayaseelan J.C."/>
            <person name="Lara F."/>
            <person name="Munidasa M."/>
            <person name="Palculict T."/>
            <person name="Patil S."/>
            <person name="Pu L.-L."/>
            <person name="Saada N."/>
            <person name="Tang L."/>
            <person name="Weissenberger G."/>
            <person name="Zhu Y."/>
            <person name="Hemphill L."/>
            <person name="Shang Y."/>
            <person name="Youmans B."/>
            <person name="Ayvaz T."/>
            <person name="Ross M."/>
            <person name="Santibanez J."/>
            <person name="Aqrawi P."/>
            <person name="Gross S."/>
            <person name="Joshi V."/>
            <person name="Fowler G."/>
            <person name="Nazareth L."/>
            <person name="Reid J."/>
            <person name="Worley K."/>
            <person name="Petrosino J."/>
            <person name="Highlander S."/>
            <person name="Gibbs R."/>
        </authorList>
    </citation>
    <scope>NUCLEOTIDE SEQUENCE [LARGE SCALE GENOMIC DNA]</scope>
    <source>
        <strain evidence="9">ATCC 35239</strain>
    </source>
</reference>
<feature type="transmembrane region" description="Helical" evidence="8">
    <location>
        <begin position="312"/>
        <end position="332"/>
    </location>
</feature>
<dbReference type="InterPro" id="IPR000522">
    <property type="entry name" value="ABC_transptr_permease_BtuC"/>
</dbReference>
<sequence length="360" mass="37431">MSHYSNRFNYKEKEIGMITTWKLRVALLVSLTLVLLLCILLGVSVGATDIPLVTAVDGLRAFFDGAVLDRYTGTPDIQVIQEIRAPRVLLGATAGAGLGVCGLITQSLLRNPLGDPYILGISSGASAGAAFVIVVGITGVFHSAVGVSLGAFLGAVVAIVLVTLLASAGGSITPTRIIFAGMAVNYFFAAVTSLVTLMAGTAAGHKSVMFWTLGSLASAKWNDVGIGLSTTVVALLLFALFGRRVDVLNLGDDSARSLGTNPKLFRDVLFGIVAFTVAILVSLTGSIGFIGLVIPHLAKLLVGSMTRISLPIAGLTGAILLVIADIFARIIIRPAEMPIGILTAIVGTPMLMALIRKYAR</sequence>
<evidence type="ECO:0000256" key="2">
    <source>
        <dbReference type="ARBA" id="ARBA00007935"/>
    </source>
</evidence>
<feature type="transmembrane region" description="Helical" evidence="8">
    <location>
        <begin position="224"/>
        <end position="243"/>
    </location>
</feature>
<dbReference type="CDD" id="cd06550">
    <property type="entry name" value="TM_ABC_iron-siderophores_like"/>
    <property type="match status" value="1"/>
</dbReference>
<feature type="transmembrane region" description="Helical" evidence="8">
    <location>
        <begin position="178"/>
        <end position="204"/>
    </location>
</feature>
<dbReference type="STRING" id="871571.HMPREF0580_2081"/>
<keyword evidence="5 8" id="KW-0812">Transmembrane</keyword>
<dbReference type="SUPFAM" id="SSF81345">
    <property type="entry name" value="ABC transporter involved in vitamin B12 uptake, BtuC"/>
    <property type="match status" value="1"/>
</dbReference>
<dbReference type="GO" id="GO:0022857">
    <property type="term" value="F:transmembrane transporter activity"/>
    <property type="evidence" value="ECO:0007669"/>
    <property type="project" value="InterPro"/>
</dbReference>
<gene>
    <name evidence="9" type="ORF">HMPREF0580_2081</name>
</gene>
<keyword evidence="4" id="KW-1003">Cell membrane</keyword>
<evidence type="ECO:0000256" key="6">
    <source>
        <dbReference type="ARBA" id="ARBA00022989"/>
    </source>
</evidence>
<feature type="transmembrane region" description="Helical" evidence="8">
    <location>
        <begin position="147"/>
        <end position="166"/>
    </location>
</feature>
<evidence type="ECO:0000256" key="1">
    <source>
        <dbReference type="ARBA" id="ARBA00004651"/>
    </source>
</evidence>
<proteinExistence type="inferred from homology"/>
<evidence type="ECO:0000256" key="7">
    <source>
        <dbReference type="ARBA" id="ARBA00023136"/>
    </source>
</evidence>
<accession>E0QT66</accession>
<dbReference type="EMBL" id="AEET01000046">
    <property type="protein sequence ID" value="EFM45192.1"/>
    <property type="molecule type" value="Genomic_DNA"/>
</dbReference>
<comment type="subcellular location">
    <subcellularLocation>
        <location evidence="1">Cell membrane</location>
        <topology evidence="1">Multi-pass membrane protein</topology>
    </subcellularLocation>
</comment>
<dbReference type="Pfam" id="PF01032">
    <property type="entry name" value="FecCD"/>
    <property type="match status" value="1"/>
</dbReference>
<name>E0QT66_9ACTO</name>